<dbReference type="Pfam" id="PF00296">
    <property type="entry name" value="Bac_luciferase"/>
    <property type="match status" value="1"/>
</dbReference>
<feature type="domain" description="Luciferase-like" evidence="2">
    <location>
        <begin position="27"/>
        <end position="325"/>
    </location>
</feature>
<dbReference type="RefSeq" id="WP_203006381.1">
    <property type="nucleotide sequence ID" value="NZ_JADWYU010000211.1"/>
</dbReference>
<dbReference type="EMBL" id="JAEACQ010000265">
    <property type="protein sequence ID" value="MBL7631270.1"/>
    <property type="molecule type" value="Genomic_DNA"/>
</dbReference>
<name>A0A937RLU3_9ACTN</name>
<evidence type="ECO:0000256" key="1">
    <source>
        <dbReference type="ARBA" id="ARBA00023002"/>
    </source>
</evidence>
<reference evidence="3" key="1">
    <citation type="submission" date="2020-12" db="EMBL/GenBank/DDBJ databases">
        <title>Genomic characterization of non-nitrogen-fixing Frankia strains.</title>
        <authorList>
            <person name="Carlos-Shanley C."/>
            <person name="Guerra T."/>
            <person name="Hahn D."/>
        </authorList>
    </citation>
    <scope>NUCLEOTIDE SEQUENCE</scope>
    <source>
        <strain evidence="3">CN6</strain>
    </source>
</reference>
<protein>
    <submittedName>
        <fullName evidence="3">TIGR03857 family LLM class F420-dependent oxidoreductase</fullName>
    </submittedName>
</protein>
<keyword evidence="4" id="KW-1185">Reference proteome</keyword>
<dbReference type="AlphaFoldDB" id="A0A937RLU3"/>
<proteinExistence type="predicted"/>
<evidence type="ECO:0000313" key="3">
    <source>
        <dbReference type="EMBL" id="MBL7631270.1"/>
    </source>
</evidence>
<keyword evidence="1" id="KW-0560">Oxidoreductase</keyword>
<dbReference type="InterPro" id="IPR022378">
    <property type="entry name" value="F420_OxRdatse_MSMEG2249_pred"/>
</dbReference>
<dbReference type="InterPro" id="IPR050564">
    <property type="entry name" value="F420-G6PD/mer"/>
</dbReference>
<dbReference type="InterPro" id="IPR011251">
    <property type="entry name" value="Luciferase-like_dom"/>
</dbReference>
<dbReference type="GO" id="GO:0016705">
    <property type="term" value="F:oxidoreductase activity, acting on paired donors, with incorporation or reduction of molecular oxygen"/>
    <property type="evidence" value="ECO:0007669"/>
    <property type="project" value="InterPro"/>
</dbReference>
<dbReference type="NCBIfam" id="TIGR03857">
    <property type="entry name" value="F420_MSMEG_2249"/>
    <property type="match status" value="1"/>
</dbReference>
<dbReference type="Gene3D" id="3.20.20.30">
    <property type="entry name" value="Luciferase-like domain"/>
    <property type="match status" value="1"/>
</dbReference>
<accession>A0A937RLU3</accession>
<organism evidence="3 4">
    <name type="scientific">Frankia nepalensis</name>
    <dbReference type="NCBI Taxonomy" id="1836974"/>
    <lineage>
        <taxon>Bacteria</taxon>
        <taxon>Bacillati</taxon>
        <taxon>Actinomycetota</taxon>
        <taxon>Actinomycetes</taxon>
        <taxon>Frankiales</taxon>
        <taxon>Frankiaceae</taxon>
        <taxon>Frankia</taxon>
    </lineage>
</organism>
<gene>
    <name evidence="3" type="ORF">I7412_29750</name>
</gene>
<dbReference type="SUPFAM" id="SSF51679">
    <property type="entry name" value="Bacterial luciferase-like"/>
    <property type="match status" value="1"/>
</dbReference>
<comment type="caution">
    <text evidence="3">The sequence shown here is derived from an EMBL/GenBank/DDBJ whole genome shotgun (WGS) entry which is preliminary data.</text>
</comment>
<dbReference type="Proteomes" id="UP000604475">
    <property type="component" value="Unassembled WGS sequence"/>
</dbReference>
<sequence length="357" mass="37950">MNTATANDASGTGQVHDELACYLLAGQPKSSHDIVAEAAEAERLGLGTAYISERFNKKEAAALSGAAGAVTERITIATGATNHNTRHPMVTAGYARTMQSLTGGRFVLGLGRGVPRMQDIYGIPRVTTAQLEDFVGLMRRLFRGEAIVGHNGPAGSWPVLHLDATLDEHLPMGIVAFGPNTLKLGGRLFDQVVLHTFFTDETTARAVATVKRAAEEAGRDPDSVKVWSCFATVGEHVPADQRLMKLVGRLGTYLEGYGDLLVRTNGWDPEVLRRYKADPVISGIRGLDIVGTPEQLAHAATLIPSEWLEPAATGTPAQCVAAVRNQLALGCDGVIMHGATPAELAPIVAEYRRSAPA</sequence>
<dbReference type="PANTHER" id="PTHR43244">
    <property type="match status" value="1"/>
</dbReference>
<evidence type="ECO:0000259" key="2">
    <source>
        <dbReference type="Pfam" id="PF00296"/>
    </source>
</evidence>
<dbReference type="InterPro" id="IPR036661">
    <property type="entry name" value="Luciferase-like_sf"/>
</dbReference>
<dbReference type="CDD" id="cd01097">
    <property type="entry name" value="Tetrahydromethanopterin_reductase"/>
    <property type="match status" value="1"/>
</dbReference>
<dbReference type="PANTHER" id="PTHR43244:SF1">
    <property type="entry name" value="5,10-METHYLENETETRAHYDROMETHANOPTERIN REDUCTASE"/>
    <property type="match status" value="1"/>
</dbReference>
<evidence type="ECO:0000313" key="4">
    <source>
        <dbReference type="Proteomes" id="UP000604475"/>
    </source>
</evidence>